<feature type="transmembrane region" description="Helical" evidence="4">
    <location>
        <begin position="121"/>
        <end position="143"/>
    </location>
</feature>
<evidence type="ECO:0000313" key="6">
    <source>
        <dbReference type="EMBL" id="TXG64971.1"/>
    </source>
</evidence>
<name>A0A5C7I6X8_9ROSI</name>
<keyword evidence="4" id="KW-0472">Membrane</keyword>
<dbReference type="SUPFAM" id="SSF47473">
    <property type="entry name" value="EF-hand"/>
    <property type="match status" value="1"/>
</dbReference>
<dbReference type="InterPro" id="IPR002048">
    <property type="entry name" value="EF_hand_dom"/>
</dbReference>
<comment type="caution">
    <text evidence="6">The sequence shown here is derived from an EMBL/GenBank/DDBJ whole genome shotgun (WGS) entry which is preliminary data.</text>
</comment>
<dbReference type="GO" id="GO:0009733">
    <property type="term" value="P:response to auxin"/>
    <property type="evidence" value="ECO:0007669"/>
    <property type="project" value="InterPro"/>
</dbReference>
<feature type="domain" description="EF-hand" evidence="5">
    <location>
        <begin position="38"/>
        <end position="73"/>
    </location>
</feature>
<dbReference type="Gene3D" id="1.10.238.10">
    <property type="entry name" value="EF-hand"/>
    <property type="match status" value="1"/>
</dbReference>
<dbReference type="Pfam" id="PF02519">
    <property type="entry name" value="Auxin_inducible"/>
    <property type="match status" value="1"/>
</dbReference>
<sequence>MDNTAILREWFDRVNSDRTGNITAAQLKSTFAIGNLDFPLSVVQQMIRMYDFDRNGTMSFQGWLAWLISYSGVSLIVNSFVDSVKYKALAQILYDVSSIVHGILFLVLYNTKKTSLSGLLMLETTILGGTIVVSHGTVIALCLPSHSAITEPCDTTTFEYVVSLVGRRVPDELEKALLTSIATLRLAFSFRFYVILSKAHDILPSNLISRACFKNIILYIIMIHSKGLVAGLASKWQKKAAMKRQRISFTGNGDGQNSSLVSNKGHFVVYTADKTRFTVPLHYLSKSVFRELLRMSKEEFGIPTNGPIILPCNRTFLKYVLSLFRGGISEDLEKSLLSSLTTCHFSVSVLGQGLSHQQTLIYSY</sequence>
<evidence type="ECO:0000259" key="5">
    <source>
        <dbReference type="PROSITE" id="PS50222"/>
    </source>
</evidence>
<keyword evidence="3" id="KW-0341">Growth regulation</keyword>
<accession>A0A5C7I6X8</accession>
<evidence type="ECO:0000256" key="3">
    <source>
        <dbReference type="ARBA" id="ARBA00022604"/>
    </source>
</evidence>
<organism evidence="6 7">
    <name type="scientific">Acer yangbiense</name>
    <dbReference type="NCBI Taxonomy" id="1000413"/>
    <lineage>
        <taxon>Eukaryota</taxon>
        <taxon>Viridiplantae</taxon>
        <taxon>Streptophyta</taxon>
        <taxon>Embryophyta</taxon>
        <taxon>Tracheophyta</taxon>
        <taxon>Spermatophyta</taxon>
        <taxon>Magnoliopsida</taxon>
        <taxon>eudicotyledons</taxon>
        <taxon>Gunneridae</taxon>
        <taxon>Pentapetalae</taxon>
        <taxon>rosids</taxon>
        <taxon>malvids</taxon>
        <taxon>Sapindales</taxon>
        <taxon>Sapindaceae</taxon>
        <taxon>Hippocastanoideae</taxon>
        <taxon>Acereae</taxon>
        <taxon>Acer</taxon>
    </lineage>
</organism>
<keyword evidence="4" id="KW-0812">Transmembrane</keyword>
<dbReference type="Proteomes" id="UP000323000">
    <property type="component" value="Chromosome 4"/>
</dbReference>
<proteinExistence type="inferred from homology"/>
<dbReference type="OrthoDB" id="186625at2759"/>
<dbReference type="AlphaFoldDB" id="A0A5C7I6X8"/>
<protein>
    <recommendedName>
        <fullName evidence="5">EF-hand domain-containing protein</fullName>
    </recommendedName>
</protein>
<reference evidence="7" key="1">
    <citation type="journal article" date="2019" name="Gigascience">
        <title>De novo genome assembly of the endangered Acer yangbiense, a plant species with extremely small populations endemic to Yunnan Province, China.</title>
        <authorList>
            <person name="Yang J."/>
            <person name="Wariss H.M."/>
            <person name="Tao L."/>
            <person name="Zhang R."/>
            <person name="Yun Q."/>
            <person name="Hollingsworth P."/>
            <person name="Dao Z."/>
            <person name="Luo G."/>
            <person name="Guo H."/>
            <person name="Ma Y."/>
            <person name="Sun W."/>
        </authorList>
    </citation>
    <scope>NUCLEOTIDE SEQUENCE [LARGE SCALE GENOMIC DNA]</scope>
    <source>
        <strain evidence="7">cv. Malutang</strain>
    </source>
</reference>
<feature type="transmembrane region" description="Helical" evidence="4">
    <location>
        <begin position="63"/>
        <end position="81"/>
    </location>
</feature>
<dbReference type="InterPro" id="IPR011992">
    <property type="entry name" value="EF-hand-dom_pair"/>
</dbReference>
<comment type="similarity">
    <text evidence="1">Belongs to the ARG7 family.</text>
</comment>
<evidence type="ECO:0000256" key="2">
    <source>
        <dbReference type="ARBA" id="ARBA00022473"/>
    </source>
</evidence>
<evidence type="ECO:0000313" key="7">
    <source>
        <dbReference type="Proteomes" id="UP000323000"/>
    </source>
</evidence>
<gene>
    <name evidence="6" type="ORF">EZV62_011965</name>
</gene>
<keyword evidence="4" id="KW-1133">Transmembrane helix</keyword>
<keyword evidence="7" id="KW-1185">Reference proteome</keyword>
<keyword evidence="2" id="KW-0217">Developmental protein</keyword>
<dbReference type="PANTHER" id="PTHR31175">
    <property type="entry name" value="AUXIN-RESPONSIVE FAMILY PROTEIN"/>
    <property type="match status" value="1"/>
</dbReference>
<dbReference type="PROSITE" id="PS50222">
    <property type="entry name" value="EF_HAND_2"/>
    <property type="match status" value="1"/>
</dbReference>
<dbReference type="GO" id="GO:0005509">
    <property type="term" value="F:calcium ion binding"/>
    <property type="evidence" value="ECO:0007669"/>
    <property type="project" value="InterPro"/>
</dbReference>
<dbReference type="EMBL" id="VAHF01000004">
    <property type="protein sequence ID" value="TXG64971.1"/>
    <property type="molecule type" value="Genomic_DNA"/>
</dbReference>
<evidence type="ECO:0000256" key="1">
    <source>
        <dbReference type="ARBA" id="ARBA00006974"/>
    </source>
</evidence>
<evidence type="ECO:0000256" key="4">
    <source>
        <dbReference type="SAM" id="Phobius"/>
    </source>
</evidence>
<feature type="transmembrane region" description="Helical" evidence="4">
    <location>
        <begin position="88"/>
        <end position="109"/>
    </location>
</feature>
<dbReference type="InterPro" id="IPR003676">
    <property type="entry name" value="SAUR_fam"/>
</dbReference>
<dbReference type="PANTHER" id="PTHR31175:SF104">
    <property type="entry name" value="SAUR-LIKE AUXIN-RESPONSIVE FAMILY PROTEIN"/>
    <property type="match status" value="1"/>
</dbReference>